<evidence type="ECO:0000256" key="1">
    <source>
        <dbReference type="SAM" id="MobiDB-lite"/>
    </source>
</evidence>
<keyword evidence="3" id="KW-1185">Reference proteome</keyword>
<evidence type="ECO:0000313" key="2">
    <source>
        <dbReference type="EMBL" id="GFT92254.1"/>
    </source>
</evidence>
<proteinExistence type="predicted"/>
<sequence>MSSNYRPRLCPGISTSSTQRKDKRELLGTFTDISNTDTTKAFHKTQSPSSIWMRYTGYGCVSFLPLILKFRPGQSAGPMWPASVTPVVVENEEREPCDWLEKERKGVFHSQGGGGERELFISWGSQGVALPQISPKSEDEFSPILFRFFLPTPFSVPTRF</sequence>
<comment type="caution">
    <text evidence="2">The sequence shown here is derived from an EMBL/GenBank/DDBJ whole genome shotgun (WGS) entry which is preliminary data.</text>
</comment>
<dbReference type="AlphaFoldDB" id="A0A8X6Q041"/>
<accession>A0A8X6Q041</accession>
<organism evidence="2 3">
    <name type="scientific">Nephila pilipes</name>
    <name type="common">Giant wood spider</name>
    <name type="synonym">Nephila maculata</name>
    <dbReference type="NCBI Taxonomy" id="299642"/>
    <lineage>
        <taxon>Eukaryota</taxon>
        <taxon>Metazoa</taxon>
        <taxon>Ecdysozoa</taxon>
        <taxon>Arthropoda</taxon>
        <taxon>Chelicerata</taxon>
        <taxon>Arachnida</taxon>
        <taxon>Araneae</taxon>
        <taxon>Araneomorphae</taxon>
        <taxon>Entelegynae</taxon>
        <taxon>Araneoidea</taxon>
        <taxon>Nephilidae</taxon>
        <taxon>Nephila</taxon>
    </lineage>
</organism>
<dbReference type="EMBL" id="BMAW01121038">
    <property type="protein sequence ID" value="GFT92254.1"/>
    <property type="molecule type" value="Genomic_DNA"/>
</dbReference>
<feature type="region of interest" description="Disordered" evidence="1">
    <location>
        <begin position="1"/>
        <end position="20"/>
    </location>
</feature>
<protein>
    <submittedName>
        <fullName evidence="2">Uncharacterized protein</fullName>
    </submittedName>
</protein>
<dbReference type="Proteomes" id="UP000887013">
    <property type="component" value="Unassembled WGS sequence"/>
</dbReference>
<name>A0A8X6Q041_NEPPI</name>
<reference evidence="2" key="1">
    <citation type="submission" date="2020-08" db="EMBL/GenBank/DDBJ databases">
        <title>Multicomponent nature underlies the extraordinary mechanical properties of spider dragline silk.</title>
        <authorList>
            <person name="Kono N."/>
            <person name="Nakamura H."/>
            <person name="Mori M."/>
            <person name="Yoshida Y."/>
            <person name="Ohtoshi R."/>
            <person name="Malay A.D."/>
            <person name="Moran D.A.P."/>
            <person name="Tomita M."/>
            <person name="Numata K."/>
            <person name="Arakawa K."/>
        </authorList>
    </citation>
    <scope>NUCLEOTIDE SEQUENCE</scope>
</reference>
<evidence type="ECO:0000313" key="3">
    <source>
        <dbReference type="Proteomes" id="UP000887013"/>
    </source>
</evidence>
<gene>
    <name evidence="2" type="ORF">NPIL_446301</name>
</gene>